<dbReference type="Pfam" id="PF02668">
    <property type="entry name" value="TauD"/>
    <property type="match status" value="1"/>
</dbReference>
<evidence type="ECO:0000256" key="2">
    <source>
        <dbReference type="ARBA" id="ARBA00022723"/>
    </source>
</evidence>
<dbReference type="PANTHER" id="PTHR30468:SF1">
    <property type="entry name" value="ALPHA-KETOGLUTARATE-DEPENDENT SULFONATE DIOXYGENASE"/>
    <property type="match status" value="1"/>
</dbReference>
<comment type="similarity">
    <text evidence="1">Belongs to the TfdA dioxygenase family.</text>
</comment>
<accession>A0A381WW75</accession>
<dbReference type="GO" id="GO:0046872">
    <property type="term" value="F:metal ion binding"/>
    <property type="evidence" value="ECO:0007669"/>
    <property type="project" value="UniProtKB-KW"/>
</dbReference>
<keyword evidence="5" id="KW-0408">Iron</keyword>
<name>A0A381WW75_9ZZZZ</name>
<evidence type="ECO:0000256" key="1">
    <source>
        <dbReference type="ARBA" id="ARBA00005896"/>
    </source>
</evidence>
<proteinExistence type="inferred from homology"/>
<evidence type="ECO:0000256" key="3">
    <source>
        <dbReference type="ARBA" id="ARBA00022964"/>
    </source>
</evidence>
<reference evidence="7" key="1">
    <citation type="submission" date="2018-05" db="EMBL/GenBank/DDBJ databases">
        <authorList>
            <person name="Lanie J.A."/>
            <person name="Ng W.-L."/>
            <person name="Kazmierczak K.M."/>
            <person name="Andrzejewski T.M."/>
            <person name="Davidsen T.M."/>
            <person name="Wayne K.J."/>
            <person name="Tettelin H."/>
            <person name="Glass J.I."/>
            <person name="Rusch D."/>
            <person name="Podicherti R."/>
            <person name="Tsui H.-C.T."/>
            <person name="Winkler M.E."/>
        </authorList>
    </citation>
    <scope>NUCLEOTIDE SEQUENCE</scope>
</reference>
<evidence type="ECO:0000256" key="5">
    <source>
        <dbReference type="ARBA" id="ARBA00023004"/>
    </source>
</evidence>
<dbReference type="InterPro" id="IPR003819">
    <property type="entry name" value="TauD/TfdA-like"/>
</dbReference>
<organism evidence="7">
    <name type="scientific">marine metagenome</name>
    <dbReference type="NCBI Taxonomy" id="408172"/>
    <lineage>
        <taxon>unclassified sequences</taxon>
        <taxon>metagenomes</taxon>
        <taxon>ecological metagenomes</taxon>
    </lineage>
</organism>
<dbReference type="SUPFAM" id="SSF51197">
    <property type="entry name" value="Clavaminate synthase-like"/>
    <property type="match status" value="1"/>
</dbReference>
<feature type="domain" description="TauD/TfdA-like" evidence="6">
    <location>
        <begin position="13"/>
        <end position="274"/>
    </location>
</feature>
<dbReference type="Gene3D" id="3.60.130.10">
    <property type="entry name" value="Clavaminate synthase-like"/>
    <property type="match status" value="1"/>
</dbReference>
<dbReference type="GO" id="GO:0000908">
    <property type="term" value="F:taurine dioxygenase activity"/>
    <property type="evidence" value="ECO:0007669"/>
    <property type="project" value="TreeGrafter"/>
</dbReference>
<dbReference type="PANTHER" id="PTHR30468">
    <property type="entry name" value="ALPHA-KETOGLUTARATE-DEPENDENT SULFONATE DIOXYGENASE"/>
    <property type="match status" value="1"/>
</dbReference>
<protein>
    <recommendedName>
        <fullName evidence="6">TauD/TfdA-like domain-containing protein</fullName>
    </recommendedName>
</protein>
<dbReference type="AlphaFoldDB" id="A0A381WW75"/>
<keyword evidence="4" id="KW-0560">Oxidoreductase</keyword>
<keyword evidence="3" id="KW-0223">Dioxygenase</keyword>
<evidence type="ECO:0000256" key="4">
    <source>
        <dbReference type="ARBA" id="ARBA00023002"/>
    </source>
</evidence>
<sequence length="282" mass="31829">MAKMMTQRSSISIEPLTPVIGAEIHGIDLCGELADDDVATIREALNIYQVVFFRDQPLTPEQHLDFGRRFGELHVHPTTRGRPRLEWNELLEVHSDENTGRITGDKWHADVSCDEKSPAASILHLTTVPDSGGDTMFSSMYAAYDALSEPMKEFLSGLTATHDGAPNYHNRQERNKLSGAESVYPNAAHPVITTHSETGRKTIYVNSVFTTHINELAEKESDAVLSFLFAQVSRPEFHCRFKWQPNSVAFWDNRATQHLAVWDYYPNVRAGHRVTIRGDRPK</sequence>
<evidence type="ECO:0000259" key="6">
    <source>
        <dbReference type="Pfam" id="PF02668"/>
    </source>
</evidence>
<dbReference type="GO" id="GO:0005737">
    <property type="term" value="C:cytoplasm"/>
    <property type="evidence" value="ECO:0007669"/>
    <property type="project" value="TreeGrafter"/>
</dbReference>
<evidence type="ECO:0000313" key="7">
    <source>
        <dbReference type="EMBL" id="SVA56789.1"/>
    </source>
</evidence>
<dbReference type="InterPro" id="IPR042098">
    <property type="entry name" value="TauD-like_sf"/>
</dbReference>
<gene>
    <name evidence="7" type="ORF">METZ01_LOCUS109643</name>
</gene>
<dbReference type="EMBL" id="UINC01013094">
    <property type="protein sequence ID" value="SVA56789.1"/>
    <property type="molecule type" value="Genomic_DNA"/>
</dbReference>
<dbReference type="InterPro" id="IPR051323">
    <property type="entry name" value="AtsK-like"/>
</dbReference>
<keyword evidence="2" id="KW-0479">Metal-binding</keyword>
<dbReference type="GO" id="GO:0006790">
    <property type="term" value="P:sulfur compound metabolic process"/>
    <property type="evidence" value="ECO:0007669"/>
    <property type="project" value="TreeGrafter"/>
</dbReference>